<comment type="caution">
    <text evidence="4">The sequence shown here is derived from an EMBL/GenBank/DDBJ whole genome shotgun (WGS) entry which is preliminary data.</text>
</comment>
<keyword evidence="2" id="KW-1133">Transmembrane helix</keyword>
<keyword evidence="5" id="KW-1185">Reference proteome</keyword>
<feature type="transmembrane region" description="Helical" evidence="2">
    <location>
        <begin position="50"/>
        <end position="71"/>
    </location>
</feature>
<feature type="transmembrane region" description="Helical" evidence="2">
    <location>
        <begin position="23"/>
        <end position="44"/>
    </location>
</feature>
<evidence type="ECO:0000259" key="3">
    <source>
        <dbReference type="Pfam" id="PF05729"/>
    </source>
</evidence>
<feature type="transmembrane region" description="Helical" evidence="2">
    <location>
        <begin position="627"/>
        <end position="651"/>
    </location>
</feature>
<dbReference type="EMBL" id="JAMTCK010000006">
    <property type="protein sequence ID" value="MCP2166041.1"/>
    <property type="molecule type" value="Genomic_DNA"/>
</dbReference>
<keyword evidence="2" id="KW-0472">Membrane</keyword>
<dbReference type="Pfam" id="PF05729">
    <property type="entry name" value="NACHT"/>
    <property type="match status" value="1"/>
</dbReference>
<feature type="domain" description="NACHT" evidence="3">
    <location>
        <begin position="174"/>
        <end position="303"/>
    </location>
</feature>
<feature type="compositionally biased region" description="Low complexity" evidence="1">
    <location>
        <begin position="751"/>
        <end position="762"/>
    </location>
</feature>
<protein>
    <submittedName>
        <fullName evidence="4">NACHT domain-containing protein</fullName>
    </submittedName>
</protein>
<reference evidence="4" key="1">
    <citation type="submission" date="2022-06" db="EMBL/GenBank/DDBJ databases">
        <title>Genomic Encyclopedia of Archaeal and Bacterial Type Strains, Phase II (KMG-II): from individual species to whole genera.</title>
        <authorList>
            <person name="Goeker M."/>
        </authorList>
    </citation>
    <scope>NUCLEOTIDE SEQUENCE</scope>
    <source>
        <strain evidence="4">DSM 43935</strain>
    </source>
</reference>
<evidence type="ECO:0000313" key="5">
    <source>
        <dbReference type="Proteomes" id="UP001206128"/>
    </source>
</evidence>
<dbReference type="AlphaFoldDB" id="A0AAE3KF59"/>
<feature type="transmembrane region" description="Helical" evidence="2">
    <location>
        <begin position="497"/>
        <end position="516"/>
    </location>
</feature>
<dbReference type="InterPro" id="IPR007111">
    <property type="entry name" value="NACHT_NTPase"/>
</dbReference>
<feature type="transmembrane region" description="Helical" evidence="2">
    <location>
        <begin position="562"/>
        <end position="579"/>
    </location>
</feature>
<feature type="transmembrane region" description="Helical" evidence="2">
    <location>
        <begin position="468"/>
        <end position="491"/>
    </location>
</feature>
<feature type="transmembrane region" description="Helical" evidence="2">
    <location>
        <begin position="600"/>
        <end position="621"/>
    </location>
</feature>
<organism evidence="4 5">
    <name type="scientific">Goodfellowiella coeruleoviolacea</name>
    <dbReference type="NCBI Taxonomy" id="334858"/>
    <lineage>
        <taxon>Bacteria</taxon>
        <taxon>Bacillati</taxon>
        <taxon>Actinomycetota</taxon>
        <taxon>Actinomycetes</taxon>
        <taxon>Pseudonocardiales</taxon>
        <taxon>Pseudonocardiaceae</taxon>
        <taxon>Goodfellowiella</taxon>
    </lineage>
</organism>
<sequence length="783" mass="81340">MLPDSAGAPGFGHHAFMSRRPQLAVVIGSALAVVLALAGLLVATPRIPPATWLSAVTAGFLLLLALVDPWLRRSRAARLSTPARLDAAADALAAALLAHWRAELLARGLTDPAVIRLAWRVLGEDTGPGGALADQPLLGPLDTRSASPGMAVDSGPPIIRATAVARAFERLPSRRLVITGAAGAGKSTLAALLALGLLHRGGKPVPVLLPLAGWDPRREDLRAVLTRRLYEDHPALRNTELHGRYAADLLVQHRLVLPILDDFDELPAELHAEALRRINQAFPASTPLVLTCRSAAYARLAERARPDGVAGAAGAGGVDGASVVELCPVAAEEVVDYLRGTAEPATAAWWEPVFLRVRHEPDGPLARALATPLMLWLASSGHGAGRAKPIELLDRERLPDRAAIEQRLVDAMLAAALPDQAHPGLPEISQLWPRRPALRWLGFLATRLRERGTREFAWWELRHAVSRVWLALLAALALGVLAGLAMAWLVASAGSPTLARVTGLGVGVAVAVGTVSKQNSAHQGRSATPGAGLGRSLVGTSAVLGAVAGLVLGGLYGVVPGLLAGLAVAVGAALHYALASSTRLARPTSPLATLASDRAALWAGCLVGALVLGLASALSFAPRDPGMVGLSIVAGFVLGFAASVLSLRWWWYTVARTWLATRGRLPWQLQTFLDDAHRLGVFTQSGARYQFRHALLRDRLAEGVLTADALATASDPDEEPDGGSDGADADGRAVTGGTALDPAPGRGGQPAGAAGDALDVLGPNGLLGSQGGPDPVGHGNAEP</sequence>
<name>A0AAE3KF59_9PSEU</name>
<dbReference type="Gene3D" id="3.40.50.300">
    <property type="entry name" value="P-loop containing nucleotide triphosphate hydrolases"/>
    <property type="match status" value="1"/>
</dbReference>
<evidence type="ECO:0000313" key="4">
    <source>
        <dbReference type="EMBL" id="MCP2166041.1"/>
    </source>
</evidence>
<dbReference type="InterPro" id="IPR027417">
    <property type="entry name" value="P-loop_NTPase"/>
</dbReference>
<keyword evidence="2" id="KW-0812">Transmembrane</keyword>
<proteinExistence type="predicted"/>
<feature type="transmembrane region" description="Helical" evidence="2">
    <location>
        <begin position="537"/>
        <end position="556"/>
    </location>
</feature>
<feature type="region of interest" description="Disordered" evidence="1">
    <location>
        <begin position="711"/>
        <end position="783"/>
    </location>
</feature>
<dbReference type="SUPFAM" id="SSF52540">
    <property type="entry name" value="P-loop containing nucleoside triphosphate hydrolases"/>
    <property type="match status" value="1"/>
</dbReference>
<dbReference type="Proteomes" id="UP001206128">
    <property type="component" value="Unassembled WGS sequence"/>
</dbReference>
<evidence type="ECO:0000256" key="2">
    <source>
        <dbReference type="SAM" id="Phobius"/>
    </source>
</evidence>
<accession>A0AAE3KF59</accession>
<gene>
    <name evidence="4" type="ORF">LX83_002900</name>
</gene>
<evidence type="ECO:0000256" key="1">
    <source>
        <dbReference type="SAM" id="MobiDB-lite"/>
    </source>
</evidence>